<evidence type="ECO:0000313" key="2">
    <source>
        <dbReference type="EMBL" id="CAB4134188.1"/>
    </source>
</evidence>
<accession>A0A6J5LHU7</accession>
<proteinExistence type="predicted"/>
<organism evidence="2">
    <name type="scientific">uncultured Caudovirales phage</name>
    <dbReference type="NCBI Taxonomy" id="2100421"/>
    <lineage>
        <taxon>Viruses</taxon>
        <taxon>Duplodnaviria</taxon>
        <taxon>Heunggongvirae</taxon>
        <taxon>Uroviricota</taxon>
        <taxon>Caudoviricetes</taxon>
        <taxon>Peduoviridae</taxon>
        <taxon>Maltschvirus</taxon>
        <taxon>Maltschvirus maltsch</taxon>
    </lineage>
</organism>
<dbReference type="Gene3D" id="3.30.420.280">
    <property type="match status" value="1"/>
</dbReference>
<gene>
    <name evidence="2" type="ORF">UFOVP268_27</name>
    <name evidence="1" type="ORF">UFOVP97_9</name>
</gene>
<name>A0A6J5LHU7_9CAUD</name>
<protein>
    <submittedName>
        <fullName evidence="2">Uncharacterized protein</fullName>
    </submittedName>
</protein>
<reference evidence="2" key="1">
    <citation type="submission" date="2020-04" db="EMBL/GenBank/DDBJ databases">
        <authorList>
            <person name="Chiriac C."/>
            <person name="Salcher M."/>
            <person name="Ghai R."/>
            <person name="Kavagutti S V."/>
        </authorList>
    </citation>
    <scope>NUCLEOTIDE SEQUENCE</scope>
</reference>
<dbReference type="Gene3D" id="3.40.50.300">
    <property type="entry name" value="P-loop containing nucleotide triphosphate hydrolases"/>
    <property type="match status" value="1"/>
</dbReference>
<sequence length="465" mass="53824">MIEVDVSEKFVARPYQLPVFEALEDKGYKRLVLVWPRRSGKDIVGFNLMIRAAFRRVGTYYYIFPTFSSGRRILWDAITNTGEKILDFIPSCFIRKKHEQQMKIELTNGSIISIIGSDNYDNTLVGTNIMGAVYSEYSLQDPEAWAYSKPILDSSDGWACFLSTPRGKNHLYTLWEIASKNQDYWYSSLLTVKDTKHMSEEAIQADIDRGELSWDLAMQEWYCSFDLGISGSVFGTALDRMKHNEQIGRVPWQSNHKVHSSWDIGNDMTCIIFFQTIGQSVNVIDYYQKSGEQLEFYVNYINSKPYTWGRHFFPHDMRVTEWGGKKYTRVEKARQLGIKADIVDSVGLEDGIEYVKSSMAKIWIDATKCADLIVALENYRYEYDRKKASYKNIPLHDKYSHGSDAFRYMCLSLPKTSDSLTQADIDKQRQQARYGNQGSLPEFFRDDNGWNNAGLTNQFLDPKRR</sequence>
<dbReference type="InterPro" id="IPR027417">
    <property type="entry name" value="P-loop_NTPase"/>
</dbReference>
<dbReference type="EMBL" id="LR796286">
    <property type="protein sequence ID" value="CAB4134188.1"/>
    <property type="molecule type" value="Genomic_DNA"/>
</dbReference>
<dbReference type="EMBL" id="LR796216">
    <property type="protein sequence ID" value="CAB4127725.1"/>
    <property type="molecule type" value="Genomic_DNA"/>
</dbReference>
<evidence type="ECO:0000313" key="1">
    <source>
        <dbReference type="EMBL" id="CAB4127725.1"/>
    </source>
</evidence>